<proteinExistence type="predicted"/>
<reference evidence="2 3" key="1">
    <citation type="journal article" date="2019" name="ACS Chem. Biol.">
        <title>Identification and Mobilization of a Cryptic Antibiotic Biosynthesis Gene Locus from a Human-Pathogenic Nocardia Isolate.</title>
        <authorList>
            <person name="Herisse M."/>
            <person name="Ishida K."/>
            <person name="Porter J.L."/>
            <person name="Howden B."/>
            <person name="Hertweck C."/>
            <person name="Stinear T.P."/>
            <person name="Pidot S.J."/>
        </authorList>
    </citation>
    <scope>NUCLEOTIDE SEQUENCE [LARGE SCALE GENOMIC DNA]</scope>
    <source>
        <strain evidence="2 3">AUSMDU00024985</strain>
    </source>
</reference>
<accession>A0A6G9XUN1</accession>
<gene>
    <name evidence="2" type="ORF">F5X71_22105</name>
</gene>
<feature type="compositionally biased region" description="Basic and acidic residues" evidence="1">
    <location>
        <begin position="1"/>
        <end position="17"/>
    </location>
</feature>
<organism evidence="2 3">
    <name type="scientific">Nocardia brasiliensis</name>
    <dbReference type="NCBI Taxonomy" id="37326"/>
    <lineage>
        <taxon>Bacteria</taxon>
        <taxon>Bacillati</taxon>
        <taxon>Actinomycetota</taxon>
        <taxon>Actinomycetes</taxon>
        <taxon>Mycobacteriales</taxon>
        <taxon>Nocardiaceae</taxon>
        <taxon>Nocardia</taxon>
    </lineage>
</organism>
<sequence>MVTEQRQDGGDAVEIGKDAAGSNGAPMPARQADEDPFSARNEMRVGELVCAERRHGL</sequence>
<feature type="region of interest" description="Disordered" evidence="1">
    <location>
        <begin position="1"/>
        <end position="40"/>
    </location>
</feature>
<name>A0A6G9XUN1_NOCBR</name>
<evidence type="ECO:0000256" key="1">
    <source>
        <dbReference type="SAM" id="MobiDB-lite"/>
    </source>
</evidence>
<protein>
    <submittedName>
        <fullName evidence="2">Uncharacterized protein</fullName>
    </submittedName>
</protein>
<evidence type="ECO:0000313" key="2">
    <source>
        <dbReference type="EMBL" id="QIS04662.1"/>
    </source>
</evidence>
<dbReference type="AlphaFoldDB" id="A0A6G9XUN1"/>
<dbReference type="RefSeq" id="WP_167460073.1">
    <property type="nucleotide sequence ID" value="NZ_CP046171.1"/>
</dbReference>
<evidence type="ECO:0000313" key="3">
    <source>
        <dbReference type="Proteomes" id="UP000501705"/>
    </source>
</evidence>
<dbReference type="EMBL" id="CP046171">
    <property type="protein sequence ID" value="QIS04662.1"/>
    <property type="molecule type" value="Genomic_DNA"/>
</dbReference>
<dbReference type="Proteomes" id="UP000501705">
    <property type="component" value="Chromosome"/>
</dbReference>